<dbReference type="EMBL" id="AP027729">
    <property type="protein sequence ID" value="BDZ42964.1"/>
    <property type="molecule type" value="Genomic_DNA"/>
</dbReference>
<gene>
    <name evidence="8 9" type="primary">atpH</name>
    <name evidence="9" type="ORF">GCM10025865_22630</name>
</gene>
<evidence type="ECO:0000256" key="5">
    <source>
        <dbReference type="ARBA" id="ARBA00023136"/>
    </source>
</evidence>
<comment type="function">
    <text evidence="8">This protein is part of the stalk that links CF(0) to CF(1). It either transmits conformational changes from CF(0) to CF(1) or is implicated in proton conduction.</text>
</comment>
<keyword evidence="5 8" id="KW-0472">Membrane</keyword>
<dbReference type="Proteomes" id="UP001321475">
    <property type="component" value="Chromosome"/>
</dbReference>
<keyword evidence="6 8" id="KW-0139">CF(1)</keyword>
<name>A0ABM8G463_9CELL</name>
<reference evidence="10" key="1">
    <citation type="journal article" date="2019" name="Int. J. Syst. Evol. Microbiol.">
        <title>The Global Catalogue of Microorganisms (GCM) 10K type strain sequencing project: providing services to taxonomists for standard genome sequencing and annotation.</title>
        <authorList>
            <consortium name="The Broad Institute Genomics Platform"/>
            <consortium name="The Broad Institute Genome Sequencing Center for Infectious Disease"/>
            <person name="Wu L."/>
            <person name="Ma J."/>
        </authorList>
    </citation>
    <scope>NUCLEOTIDE SEQUENCE [LARGE SCALE GENOMIC DNA]</scope>
    <source>
        <strain evidence="10">NBRC 108565</strain>
    </source>
</reference>
<dbReference type="PRINTS" id="PR00125">
    <property type="entry name" value="ATPASEDELTA"/>
</dbReference>
<evidence type="ECO:0000256" key="6">
    <source>
        <dbReference type="ARBA" id="ARBA00023196"/>
    </source>
</evidence>
<keyword evidence="8" id="KW-1003">Cell membrane</keyword>
<dbReference type="Pfam" id="PF00213">
    <property type="entry name" value="OSCP"/>
    <property type="match status" value="1"/>
</dbReference>
<evidence type="ECO:0000256" key="4">
    <source>
        <dbReference type="ARBA" id="ARBA00023065"/>
    </source>
</evidence>
<comment type="similarity">
    <text evidence="8">Belongs to the ATPase delta chain family.</text>
</comment>
<dbReference type="RefSeq" id="WP_286217327.1">
    <property type="nucleotide sequence ID" value="NZ_AP027729.1"/>
</dbReference>
<evidence type="ECO:0000256" key="8">
    <source>
        <dbReference type="HAMAP-Rule" id="MF_01416"/>
    </source>
</evidence>
<dbReference type="PROSITE" id="PS00389">
    <property type="entry name" value="ATPASE_DELTA"/>
    <property type="match status" value="1"/>
</dbReference>
<accession>A0ABM8G463</accession>
<proteinExistence type="inferred from homology"/>
<keyword evidence="3 8" id="KW-0375">Hydrogen ion transport</keyword>
<keyword evidence="10" id="KW-1185">Reference proteome</keyword>
<comment type="function">
    <text evidence="8">F(1)F(0) ATP synthase produces ATP from ADP in the presence of a proton or sodium gradient. F-type ATPases consist of two structural domains, F(1) containing the extramembraneous catalytic core and F(0) containing the membrane proton channel, linked together by a central stalk and a peripheral stalk. During catalysis, ATP synthesis in the catalytic domain of F(1) is coupled via a rotary mechanism of the central stalk subunits to proton translocation.</text>
</comment>
<evidence type="ECO:0000256" key="7">
    <source>
        <dbReference type="ARBA" id="ARBA00023310"/>
    </source>
</evidence>
<protein>
    <recommendedName>
        <fullName evidence="8">ATP synthase subunit delta</fullName>
    </recommendedName>
    <alternativeName>
        <fullName evidence="8">ATP synthase F(1) sector subunit delta</fullName>
    </alternativeName>
    <alternativeName>
        <fullName evidence="8">F-type ATPase subunit delta</fullName>
        <shortName evidence="8">F-ATPase subunit delta</shortName>
    </alternativeName>
</protein>
<keyword evidence="7 8" id="KW-0066">ATP synthesis</keyword>
<dbReference type="NCBIfam" id="NF009967">
    <property type="entry name" value="PRK13430.1"/>
    <property type="match status" value="1"/>
</dbReference>
<evidence type="ECO:0000313" key="9">
    <source>
        <dbReference type="EMBL" id="BDZ42964.1"/>
    </source>
</evidence>
<evidence type="ECO:0000256" key="1">
    <source>
        <dbReference type="ARBA" id="ARBA00004370"/>
    </source>
</evidence>
<evidence type="ECO:0000256" key="3">
    <source>
        <dbReference type="ARBA" id="ARBA00022781"/>
    </source>
</evidence>
<evidence type="ECO:0000256" key="2">
    <source>
        <dbReference type="ARBA" id="ARBA00022448"/>
    </source>
</evidence>
<dbReference type="InterPro" id="IPR020781">
    <property type="entry name" value="ATPase_OSCP/d_CS"/>
</dbReference>
<comment type="subcellular location">
    <subcellularLocation>
        <location evidence="8">Cell membrane</location>
        <topology evidence="8">Peripheral membrane protein</topology>
    </subcellularLocation>
    <subcellularLocation>
        <location evidence="1">Membrane</location>
    </subcellularLocation>
</comment>
<dbReference type="PANTHER" id="PTHR11910">
    <property type="entry name" value="ATP SYNTHASE DELTA CHAIN"/>
    <property type="match status" value="1"/>
</dbReference>
<keyword evidence="4 8" id="KW-0406">Ion transport</keyword>
<keyword evidence="2 8" id="KW-0813">Transport</keyword>
<dbReference type="HAMAP" id="MF_01416">
    <property type="entry name" value="ATP_synth_delta_bact"/>
    <property type="match status" value="1"/>
</dbReference>
<dbReference type="InterPro" id="IPR000711">
    <property type="entry name" value="ATPase_OSCP/dsu"/>
</dbReference>
<evidence type="ECO:0000313" key="10">
    <source>
        <dbReference type="Proteomes" id="UP001321475"/>
    </source>
</evidence>
<sequence>MRGTSGASLTQARERFEPVLRDAGADALGLGEQLFSVARAVDGSATLRRSLADPSRAGDDKAALVAGILGSGFDGRVVDLVSGVVRSRWSEEHDLTEAVETLAVDAVLASAEARDALVTVEDELFRLTRALSGARDARQALSDESTAPERRVALVDALLEGRADEATVALARRTTSDLRGRRFVPTIQRIIEVAAARRERLVAAVISGTVLTQAQMDRLAAALERSYGRAVQLNVTVDPDVIGGLRVQVGSDVVDATVLARLADARRRLAS</sequence>
<organism evidence="9 10">
    <name type="scientific">Paraoerskovia sediminicola</name>
    <dbReference type="NCBI Taxonomy" id="1138587"/>
    <lineage>
        <taxon>Bacteria</taxon>
        <taxon>Bacillati</taxon>
        <taxon>Actinomycetota</taxon>
        <taxon>Actinomycetes</taxon>
        <taxon>Micrococcales</taxon>
        <taxon>Cellulomonadaceae</taxon>
        <taxon>Paraoerskovia</taxon>
    </lineage>
</organism>